<reference evidence="1 2" key="1">
    <citation type="journal article" date="2023" name="Plants (Basel)">
        <title>Bridging the Gap: Combining Genomics and Transcriptomics Approaches to Understand Stylosanthes scabra, an Orphan Legume from the Brazilian Caatinga.</title>
        <authorList>
            <person name="Ferreira-Neto J.R.C."/>
            <person name="da Silva M.D."/>
            <person name="Binneck E."/>
            <person name="de Melo N.F."/>
            <person name="da Silva R.H."/>
            <person name="de Melo A.L.T.M."/>
            <person name="Pandolfi V."/>
            <person name="Bustamante F.O."/>
            <person name="Brasileiro-Vidal A.C."/>
            <person name="Benko-Iseppon A.M."/>
        </authorList>
    </citation>
    <scope>NUCLEOTIDE SEQUENCE [LARGE SCALE GENOMIC DNA]</scope>
    <source>
        <tissue evidence="1">Leaves</tissue>
    </source>
</reference>
<protein>
    <submittedName>
        <fullName evidence="1">Uncharacterized protein</fullName>
    </submittedName>
</protein>
<accession>A0ABU6ZTE0</accession>
<comment type="caution">
    <text evidence="1">The sequence shown here is derived from an EMBL/GenBank/DDBJ whole genome shotgun (WGS) entry which is preliminary data.</text>
</comment>
<evidence type="ECO:0000313" key="1">
    <source>
        <dbReference type="EMBL" id="MED6225254.1"/>
    </source>
</evidence>
<gene>
    <name evidence="1" type="ORF">PIB30_091957</name>
</gene>
<feature type="non-terminal residue" evidence="1">
    <location>
        <position position="60"/>
    </location>
</feature>
<dbReference type="EMBL" id="JASCZI010273728">
    <property type="protein sequence ID" value="MED6225254.1"/>
    <property type="molecule type" value="Genomic_DNA"/>
</dbReference>
<dbReference type="Proteomes" id="UP001341840">
    <property type="component" value="Unassembled WGS sequence"/>
</dbReference>
<sequence>TLKNDEFIAPTLLHGAPTFLAKSFARSRHENGRAAQRRKSVRSYVQRLVPDNLDSEDGGL</sequence>
<keyword evidence="2" id="KW-1185">Reference proteome</keyword>
<organism evidence="1 2">
    <name type="scientific">Stylosanthes scabra</name>
    <dbReference type="NCBI Taxonomy" id="79078"/>
    <lineage>
        <taxon>Eukaryota</taxon>
        <taxon>Viridiplantae</taxon>
        <taxon>Streptophyta</taxon>
        <taxon>Embryophyta</taxon>
        <taxon>Tracheophyta</taxon>
        <taxon>Spermatophyta</taxon>
        <taxon>Magnoliopsida</taxon>
        <taxon>eudicotyledons</taxon>
        <taxon>Gunneridae</taxon>
        <taxon>Pentapetalae</taxon>
        <taxon>rosids</taxon>
        <taxon>fabids</taxon>
        <taxon>Fabales</taxon>
        <taxon>Fabaceae</taxon>
        <taxon>Papilionoideae</taxon>
        <taxon>50 kb inversion clade</taxon>
        <taxon>dalbergioids sensu lato</taxon>
        <taxon>Dalbergieae</taxon>
        <taxon>Pterocarpus clade</taxon>
        <taxon>Stylosanthes</taxon>
    </lineage>
</organism>
<name>A0ABU6ZTE0_9FABA</name>
<evidence type="ECO:0000313" key="2">
    <source>
        <dbReference type="Proteomes" id="UP001341840"/>
    </source>
</evidence>
<feature type="non-terminal residue" evidence="1">
    <location>
        <position position="1"/>
    </location>
</feature>
<proteinExistence type="predicted"/>